<dbReference type="Pfam" id="PF08417">
    <property type="entry name" value="PaO"/>
    <property type="match status" value="1"/>
</dbReference>
<name>R7QNM3_CHOCR</name>
<evidence type="ECO:0000256" key="12">
    <source>
        <dbReference type="ARBA" id="ARBA00023014"/>
    </source>
</evidence>
<gene>
    <name evidence="16" type="ORF">CHC_T00000246001</name>
</gene>
<dbReference type="OrthoDB" id="426882at2759"/>
<keyword evidence="9 14" id="KW-1133">Transmembrane helix</keyword>
<dbReference type="InterPro" id="IPR050584">
    <property type="entry name" value="Cholesterol_7-desaturase"/>
</dbReference>
<keyword evidence="6" id="KW-0001">2Fe-2S</keyword>
<evidence type="ECO:0000256" key="5">
    <source>
        <dbReference type="ARBA" id="ARBA00022692"/>
    </source>
</evidence>
<evidence type="ECO:0000256" key="9">
    <source>
        <dbReference type="ARBA" id="ARBA00022989"/>
    </source>
</evidence>
<organism evidence="16 17">
    <name type="scientific">Chondrus crispus</name>
    <name type="common">Carrageen Irish moss</name>
    <name type="synonym">Polymorpha crispa</name>
    <dbReference type="NCBI Taxonomy" id="2769"/>
    <lineage>
        <taxon>Eukaryota</taxon>
        <taxon>Rhodophyta</taxon>
        <taxon>Florideophyceae</taxon>
        <taxon>Rhodymeniophycidae</taxon>
        <taxon>Gigartinales</taxon>
        <taxon>Gigartinaceae</taxon>
        <taxon>Chondrus</taxon>
    </lineage>
</organism>
<dbReference type="EMBL" id="HG002024">
    <property type="protein sequence ID" value="CDF39383.1"/>
    <property type="molecule type" value="Genomic_DNA"/>
</dbReference>
<evidence type="ECO:0000256" key="2">
    <source>
        <dbReference type="ARBA" id="ARBA00004370"/>
    </source>
</evidence>
<dbReference type="PROSITE" id="PS51296">
    <property type="entry name" value="RIESKE"/>
    <property type="match status" value="1"/>
</dbReference>
<keyword evidence="4" id="KW-0934">Plastid</keyword>
<reference evidence="17" key="1">
    <citation type="journal article" date="2013" name="Proc. Natl. Acad. Sci. U.S.A.">
        <title>Genome structure and metabolic features in the red seaweed Chondrus crispus shed light on evolution of the Archaeplastida.</title>
        <authorList>
            <person name="Collen J."/>
            <person name="Porcel B."/>
            <person name="Carre W."/>
            <person name="Ball S.G."/>
            <person name="Chaparro C."/>
            <person name="Tonon T."/>
            <person name="Barbeyron T."/>
            <person name="Michel G."/>
            <person name="Noel B."/>
            <person name="Valentin K."/>
            <person name="Elias M."/>
            <person name="Artiguenave F."/>
            <person name="Arun A."/>
            <person name="Aury J.M."/>
            <person name="Barbosa-Neto J.F."/>
            <person name="Bothwell J.H."/>
            <person name="Bouget F.Y."/>
            <person name="Brillet L."/>
            <person name="Cabello-Hurtado F."/>
            <person name="Capella-Gutierrez S."/>
            <person name="Charrier B."/>
            <person name="Cladiere L."/>
            <person name="Cock J.M."/>
            <person name="Coelho S.M."/>
            <person name="Colleoni C."/>
            <person name="Czjzek M."/>
            <person name="Da Silva C."/>
            <person name="Delage L."/>
            <person name="Denoeud F."/>
            <person name="Deschamps P."/>
            <person name="Dittami S.M."/>
            <person name="Gabaldon T."/>
            <person name="Gachon C.M."/>
            <person name="Groisillier A."/>
            <person name="Herve C."/>
            <person name="Jabbari K."/>
            <person name="Katinka M."/>
            <person name="Kloareg B."/>
            <person name="Kowalczyk N."/>
            <person name="Labadie K."/>
            <person name="Leblanc C."/>
            <person name="Lopez P.J."/>
            <person name="McLachlan D.H."/>
            <person name="Meslet-Cladiere L."/>
            <person name="Moustafa A."/>
            <person name="Nehr Z."/>
            <person name="Nyvall Collen P."/>
            <person name="Panaud O."/>
            <person name="Partensky F."/>
            <person name="Poulain J."/>
            <person name="Rensing S.A."/>
            <person name="Rousvoal S."/>
            <person name="Samson G."/>
            <person name="Symeonidi A."/>
            <person name="Weissenbach J."/>
            <person name="Zambounis A."/>
            <person name="Wincker P."/>
            <person name="Boyen C."/>
        </authorList>
    </citation>
    <scope>NUCLEOTIDE SEQUENCE [LARGE SCALE GENOMIC DNA]</scope>
    <source>
        <strain evidence="17">cv. Stackhouse</strain>
    </source>
</reference>
<dbReference type="OMA" id="RIMPRWV"/>
<feature type="transmembrane region" description="Helical" evidence="14">
    <location>
        <begin position="395"/>
        <end position="417"/>
    </location>
</feature>
<evidence type="ECO:0000256" key="1">
    <source>
        <dbReference type="ARBA" id="ARBA00004229"/>
    </source>
</evidence>
<comment type="subcellular location">
    <subcellularLocation>
        <location evidence="2">Membrane</location>
    </subcellularLocation>
    <subcellularLocation>
        <location evidence="1">Plastid</location>
        <location evidence="1">Chloroplast</location>
    </subcellularLocation>
</comment>
<evidence type="ECO:0000256" key="3">
    <source>
        <dbReference type="ARBA" id="ARBA00022528"/>
    </source>
</evidence>
<proteinExistence type="predicted"/>
<dbReference type="InterPro" id="IPR036922">
    <property type="entry name" value="Rieske_2Fe-2S_sf"/>
</dbReference>
<dbReference type="SUPFAM" id="SSF50022">
    <property type="entry name" value="ISP domain"/>
    <property type="match status" value="1"/>
</dbReference>
<dbReference type="AlphaFoldDB" id="R7QNM3"/>
<dbReference type="Gene3D" id="3.90.380.10">
    <property type="entry name" value="Naphthalene 1,2-dioxygenase Alpha Subunit, Chain A, domain 1"/>
    <property type="match status" value="1"/>
</dbReference>
<evidence type="ECO:0000256" key="13">
    <source>
        <dbReference type="ARBA" id="ARBA00023136"/>
    </source>
</evidence>
<evidence type="ECO:0000256" key="8">
    <source>
        <dbReference type="ARBA" id="ARBA00022946"/>
    </source>
</evidence>
<dbReference type="Gramene" id="CDF39383">
    <property type="protein sequence ID" value="CDF39383"/>
    <property type="gene ID" value="CHC_T00000246001"/>
</dbReference>
<evidence type="ECO:0000259" key="15">
    <source>
        <dbReference type="PROSITE" id="PS51296"/>
    </source>
</evidence>
<keyword evidence="3" id="KW-0150">Chloroplast</keyword>
<dbReference type="STRING" id="2769.R7QNM3"/>
<dbReference type="GO" id="GO:0010277">
    <property type="term" value="F:chlorophyllide a oxygenase activity"/>
    <property type="evidence" value="ECO:0007669"/>
    <property type="project" value="InterPro"/>
</dbReference>
<sequence>MEQWYPVAWAKDVIDLKPLSITLWDRHCVLFRDRSTGIYVVMDDICPHRAAPLSEGRLYERETDGEKETVLECGYHGWRFNCDGRCVDIPVVPLEKRIPAAADVGVVYATHLSINGLIFMWFGDRLKADESKIPLPKELVQADESERLFYRDSFRYFPISFSTLHENVADPTHVSWAHHGTGRDNRKTVKRSGGVDIVHENLTEGYVHARKYNQDSSKGWSDIFFQTPTAVHYAIKLGDTKSKIFLLSWTVPISWDKSKVFTLFSYLNPPKIVRLVKWFSPRWYEHTITNLVLDGDPGMLQKQYAHLQAVERDGYGSAWKKEYTLASGKWDTSVMKVRQFFDMHGWSMPYATPIPSDARSERILTRVVNDRYENHTRECQACTAALHNFTRGRTAALVGAGVSGAAALFSGIVFAALSIGGAAFAPLPLRLAGFGGTVLCILLLRLAKMLHYFMTLMTYTDIAYDLNHAD</sequence>
<evidence type="ECO:0000256" key="14">
    <source>
        <dbReference type="SAM" id="Phobius"/>
    </source>
</evidence>
<evidence type="ECO:0000256" key="4">
    <source>
        <dbReference type="ARBA" id="ARBA00022640"/>
    </source>
</evidence>
<feature type="transmembrane region" description="Helical" evidence="14">
    <location>
        <begin position="429"/>
        <end position="447"/>
    </location>
</feature>
<dbReference type="SUPFAM" id="SSF55961">
    <property type="entry name" value="Bet v1-like"/>
    <property type="match status" value="1"/>
</dbReference>
<dbReference type="InterPro" id="IPR013626">
    <property type="entry name" value="PaO"/>
</dbReference>
<dbReference type="GO" id="GO:0009507">
    <property type="term" value="C:chloroplast"/>
    <property type="evidence" value="ECO:0007669"/>
    <property type="project" value="UniProtKB-SubCell"/>
</dbReference>
<dbReference type="GO" id="GO:0016020">
    <property type="term" value="C:membrane"/>
    <property type="evidence" value="ECO:0007669"/>
    <property type="project" value="UniProtKB-SubCell"/>
</dbReference>
<accession>R7QNM3</accession>
<keyword evidence="12" id="KW-0411">Iron-sulfur</keyword>
<dbReference type="Proteomes" id="UP000012073">
    <property type="component" value="Unassembled WGS sequence"/>
</dbReference>
<evidence type="ECO:0000313" key="16">
    <source>
        <dbReference type="EMBL" id="CDF39383.1"/>
    </source>
</evidence>
<evidence type="ECO:0000256" key="11">
    <source>
        <dbReference type="ARBA" id="ARBA00023004"/>
    </source>
</evidence>
<dbReference type="KEGG" id="ccp:CHC_T00000246001"/>
<evidence type="ECO:0000256" key="7">
    <source>
        <dbReference type="ARBA" id="ARBA00022723"/>
    </source>
</evidence>
<keyword evidence="13 14" id="KW-0472">Membrane</keyword>
<evidence type="ECO:0000256" key="6">
    <source>
        <dbReference type="ARBA" id="ARBA00022714"/>
    </source>
</evidence>
<dbReference type="RefSeq" id="XP_005719294.1">
    <property type="nucleotide sequence ID" value="XM_005719237.1"/>
</dbReference>
<keyword evidence="17" id="KW-1185">Reference proteome</keyword>
<keyword evidence="10" id="KW-0560">Oxidoreductase</keyword>
<dbReference type="InterPro" id="IPR017941">
    <property type="entry name" value="Rieske_2Fe-2S"/>
</dbReference>
<evidence type="ECO:0000313" key="17">
    <source>
        <dbReference type="Proteomes" id="UP000012073"/>
    </source>
</evidence>
<evidence type="ECO:0000256" key="10">
    <source>
        <dbReference type="ARBA" id="ARBA00023002"/>
    </source>
</evidence>
<dbReference type="GO" id="GO:0051537">
    <property type="term" value="F:2 iron, 2 sulfur cluster binding"/>
    <property type="evidence" value="ECO:0007669"/>
    <property type="project" value="UniProtKB-KW"/>
</dbReference>
<dbReference type="GO" id="GO:0046872">
    <property type="term" value="F:metal ion binding"/>
    <property type="evidence" value="ECO:0007669"/>
    <property type="project" value="UniProtKB-KW"/>
</dbReference>
<keyword evidence="5 14" id="KW-0812">Transmembrane</keyword>
<keyword evidence="7" id="KW-0479">Metal-binding</keyword>
<protein>
    <recommendedName>
        <fullName evidence="15">Rieske domain-containing protein</fullName>
    </recommendedName>
</protein>
<dbReference type="PANTHER" id="PTHR21266:SF32">
    <property type="entry name" value="CHOLESTEROL 7-DESATURASE NVD"/>
    <property type="match status" value="1"/>
</dbReference>
<dbReference type="Pfam" id="PF00355">
    <property type="entry name" value="Rieske"/>
    <property type="match status" value="1"/>
</dbReference>
<dbReference type="PhylomeDB" id="R7QNM3"/>
<keyword evidence="11" id="KW-0408">Iron</keyword>
<dbReference type="Gene3D" id="2.102.10.10">
    <property type="entry name" value="Rieske [2Fe-2S] iron-sulphur domain"/>
    <property type="match status" value="1"/>
</dbReference>
<feature type="domain" description="Rieske" evidence="15">
    <location>
        <begin position="4"/>
        <end position="109"/>
    </location>
</feature>
<keyword evidence="8" id="KW-0809">Transit peptide</keyword>
<dbReference type="GeneID" id="17327011"/>
<dbReference type="PANTHER" id="PTHR21266">
    <property type="entry name" value="IRON-SULFUR DOMAIN CONTAINING PROTEIN"/>
    <property type="match status" value="1"/>
</dbReference>